<evidence type="ECO:0000313" key="4">
    <source>
        <dbReference type="Proteomes" id="UP000779233"/>
    </source>
</evidence>
<dbReference type="EMBL" id="CAJZCX010000011">
    <property type="protein sequence ID" value="CAG9480695.1"/>
    <property type="molecule type" value="Genomic_DNA"/>
</dbReference>
<comment type="caution">
    <text evidence="3">The sequence shown here is derived from an EMBL/GenBank/DDBJ whole genome shotgun (WGS) entry which is preliminary data.</text>
</comment>
<keyword evidence="2" id="KW-0732">Signal</keyword>
<evidence type="ECO:0000313" key="3">
    <source>
        <dbReference type="EMBL" id="CAG9480695.1"/>
    </source>
</evidence>
<dbReference type="VEuPathDB" id="PlasmoDB:PVPAM_070036100"/>
<feature type="region of interest" description="Disordered" evidence="1">
    <location>
        <begin position="923"/>
        <end position="943"/>
    </location>
</feature>
<feature type="region of interest" description="Disordered" evidence="1">
    <location>
        <begin position="746"/>
        <end position="854"/>
    </location>
</feature>
<dbReference type="Gene3D" id="1.10.287.950">
    <property type="entry name" value="Methyl-accepting chemotaxis protein"/>
    <property type="match status" value="1"/>
</dbReference>
<feature type="region of interest" description="Disordered" evidence="1">
    <location>
        <begin position="46"/>
        <end position="137"/>
    </location>
</feature>
<dbReference type="Proteomes" id="UP000779233">
    <property type="component" value="Unassembled WGS sequence"/>
</dbReference>
<feature type="region of interest" description="Disordered" evidence="1">
    <location>
        <begin position="951"/>
        <end position="970"/>
    </location>
</feature>
<organism evidence="3 4">
    <name type="scientific">Plasmodium vivax</name>
    <name type="common">malaria parasite P. vivax</name>
    <dbReference type="NCBI Taxonomy" id="5855"/>
    <lineage>
        <taxon>Eukaryota</taxon>
        <taxon>Sar</taxon>
        <taxon>Alveolata</taxon>
        <taxon>Apicomplexa</taxon>
        <taxon>Aconoidasida</taxon>
        <taxon>Haemosporida</taxon>
        <taxon>Plasmodiidae</taxon>
        <taxon>Plasmodium</taxon>
        <taxon>Plasmodium (Plasmodium)</taxon>
    </lineage>
</organism>
<gene>
    <name evidence="3" type="ORF">PVW1_070035300</name>
</gene>
<evidence type="ECO:0000256" key="1">
    <source>
        <dbReference type="SAM" id="MobiDB-lite"/>
    </source>
</evidence>
<feature type="compositionally biased region" description="Low complexity" evidence="1">
    <location>
        <begin position="756"/>
        <end position="844"/>
    </location>
</feature>
<reference evidence="3" key="1">
    <citation type="submission" date="2021-09" db="EMBL/GenBank/DDBJ databases">
        <authorList>
            <consortium name="Pathogen Informatics"/>
        </authorList>
    </citation>
    <scope>NUCLEOTIDE SEQUENCE</scope>
    <source>
        <strain evidence="3">PvW1</strain>
    </source>
</reference>
<proteinExistence type="predicted"/>
<evidence type="ECO:0000256" key="2">
    <source>
        <dbReference type="SAM" id="SignalP"/>
    </source>
</evidence>
<feature type="signal peptide" evidence="2">
    <location>
        <begin position="1"/>
        <end position="23"/>
    </location>
</feature>
<dbReference type="AlphaFoldDB" id="A0A8S4HE25"/>
<feature type="compositionally biased region" description="Basic and acidic residues" evidence="1">
    <location>
        <begin position="103"/>
        <end position="113"/>
    </location>
</feature>
<feature type="compositionally biased region" description="Basic residues" evidence="1">
    <location>
        <begin position="69"/>
        <end position="84"/>
    </location>
</feature>
<sequence>MTIFPLKRSALALFLTLIGNSFSAKKWTTRTNCSKRISPLHAHHESELAARKGGPSFLWSSGGSSERWKGRRKGQRRRGGKLNRARGGMPLDGRLEAQTGANGDKHGGEHSGEEAGEPIDPPLDGQTDPHLDDARPPRAFTIRDAGTLVGGHVTVTNGAFKQCRGVILDVKKTDKEEYELLVVINRDESAKYPKNILNRFGKSYWFNVKDVQVERVKDLLFHRYENFYDEKGRPAEGGLQEVKERFGELSGEEESAVEGKGENAVEGMKQNAVEGMEENEVEGMKQNAVEGKEENAVEEKEVGHLSSEDVSVANGEANAANGEAPLRPDLITLQESLLEGKRRPRKSAFCHTVVKQIEKNYMYEDLLNLYREKRHLANIVVCFYILKQLVKICSFEKESESGLSAFQKNVIHSTTFETILTDVLTFLEKKDIYRVVDKTWLLWILVKLNIHKEQTYRSTFEAILNHLLKYLTYETLKKMNTKSLCAILWSLAKCSHSNIQVCKTVYKKAIYFLEKYTQVMSCQDISNVYYSLGLVNYPNGDSFFNLIDQEINKKISKFSVQNLMNILYGMTKLKRNNSTFAVVKDKLLFHSSNMNLRNMSLFLWCLNRNEYYHVDVNFKGKSFHHLNVKQAMQLLMFFNYNRDKYVHYLKYVLSFLFKWISQLTNQEISFLFYSLSKLNLLKGSCFVKIRKHITQRDHTTFNVIDLNMILLSMNNSNLYDRVLFHYLFRALRGVLSRALRRGAEVEATAREEATTTEEVTTAANEATTTANEATTAANEATTTANEATTTANEATTTANEATTTANEATTTANEATTTANEATTTANEATTTANEATTTATEATGGMAPPSGRPPLDCTNLNYVMKNLSEMKIFDQSIMLKYALFFSSNLARISADQICDYLFYTLSLSNPGGSNQVGGKLQMVGSSKREPPTPTSHDQMVDSSKCKLPAPTSHNQMVDSSKCKLPAPTSPDQRIAHLVTSNEELSLKEANFGKVYRHYLTRVTQFVKDKLPHFDAHSFLAHLEEQQNGKRAPNAVGEKQEKDKIDTFVFNYQTEKKHEHVQKLNELILEQTTSHAAKATLLGDLVSDKEFSSFVNEREDSHHHDGDNVAKKKKKKAFPCTSINSLIHLFYALASLNELDEDRVDHYMDNLYTVVERKKSEITAYQWLLIKDIFKMVRVKRSADWQLLLENVNTYVRGAEQEGSARFETINVEI</sequence>
<protein>
    <submittedName>
        <fullName evidence="3">(malaria parasite P. vivax) hypothetical protein</fullName>
    </submittedName>
</protein>
<feature type="chain" id="PRO_5035738286" evidence="2">
    <location>
        <begin position="24"/>
        <end position="1214"/>
    </location>
</feature>
<name>A0A8S4HE25_PLAVI</name>
<feature type="compositionally biased region" description="Basic and acidic residues" evidence="1">
    <location>
        <begin position="127"/>
        <end position="136"/>
    </location>
</feature>
<accession>A0A8S4HE25</accession>
<dbReference type="SUPFAM" id="SSF58104">
    <property type="entry name" value="Methyl-accepting chemotaxis protein (MCP) signaling domain"/>
    <property type="match status" value="1"/>
</dbReference>